<gene>
    <name evidence="1" type="ORF">GHK86_02070</name>
</gene>
<accession>A0ABW9QPE5</accession>
<comment type="caution">
    <text evidence="1">The sequence shown here is derived from an EMBL/GenBank/DDBJ whole genome shotgun (WGS) entry which is preliminary data.</text>
</comment>
<dbReference type="Gene3D" id="3.30.428.10">
    <property type="entry name" value="HIT-like"/>
    <property type="match status" value="1"/>
</dbReference>
<keyword evidence="2" id="KW-1185">Reference proteome</keyword>
<organism evidence="1 2">
    <name type="scientific">Acidiferrimicrobium australe</name>
    <dbReference type="NCBI Taxonomy" id="2664430"/>
    <lineage>
        <taxon>Bacteria</taxon>
        <taxon>Bacillati</taxon>
        <taxon>Actinomycetota</taxon>
        <taxon>Acidimicrobiia</taxon>
        <taxon>Acidimicrobiales</taxon>
        <taxon>Acidimicrobiaceae</taxon>
        <taxon>Acidiferrimicrobium</taxon>
    </lineage>
</organism>
<dbReference type="EMBL" id="WJHE01000088">
    <property type="protein sequence ID" value="MST31516.1"/>
    <property type="molecule type" value="Genomic_DNA"/>
</dbReference>
<dbReference type="Proteomes" id="UP000437736">
    <property type="component" value="Unassembled WGS sequence"/>
</dbReference>
<dbReference type="InterPro" id="IPR036265">
    <property type="entry name" value="HIT-like_sf"/>
</dbReference>
<reference evidence="1 2" key="1">
    <citation type="submission" date="2019-11" db="EMBL/GenBank/DDBJ databases">
        <title>Acidiferrimicrobium australis gen. nov., sp. nov., an acidophilic and obligately heterotrophic, member of the Actinobacteria that catalyses dissimilatory oxido- reduction of iron isolated from metal-rich acidic water in Chile.</title>
        <authorList>
            <person name="Gonzalez D."/>
            <person name="Huber K."/>
            <person name="Hedrich S."/>
            <person name="Rojas-Villalobos C."/>
            <person name="Quatrini R."/>
            <person name="Dinamarca M.A."/>
            <person name="Schwarz A."/>
            <person name="Canales C."/>
            <person name="Nancucheo I."/>
        </authorList>
    </citation>
    <scope>NUCLEOTIDE SEQUENCE [LARGE SCALE GENOMIC DNA]</scope>
    <source>
        <strain evidence="1 2">USS-CCA1</strain>
    </source>
</reference>
<evidence type="ECO:0000313" key="1">
    <source>
        <dbReference type="EMBL" id="MST31516.1"/>
    </source>
</evidence>
<sequence>MDRDERTWLTVVPATRVASAADLAGWDLSALLAELTRVGRRVQRRYPAERIEVVAHGPRSRSGRHAHFHFTHAGAYCTADAVSGRLVSLPSRPAGGGARCNGHG</sequence>
<evidence type="ECO:0000313" key="2">
    <source>
        <dbReference type="Proteomes" id="UP000437736"/>
    </source>
</evidence>
<dbReference type="SUPFAM" id="SSF54197">
    <property type="entry name" value="HIT-like"/>
    <property type="match status" value="1"/>
</dbReference>
<name>A0ABW9QPE5_9ACTN</name>
<protein>
    <submittedName>
        <fullName evidence="1">Uncharacterized protein</fullName>
    </submittedName>
</protein>
<proteinExistence type="predicted"/>